<evidence type="ECO:0000313" key="3">
    <source>
        <dbReference type="RefSeq" id="XP_021800961.1"/>
    </source>
</evidence>
<dbReference type="Pfam" id="PF13966">
    <property type="entry name" value="zf-RVT"/>
    <property type="match status" value="1"/>
</dbReference>
<dbReference type="RefSeq" id="XP_021800961.1">
    <property type="nucleotide sequence ID" value="XM_021945269.1"/>
</dbReference>
<dbReference type="InterPro" id="IPR026960">
    <property type="entry name" value="RVT-Znf"/>
</dbReference>
<dbReference type="AlphaFoldDB" id="A0A6P5RJE2"/>
<evidence type="ECO:0000259" key="1">
    <source>
        <dbReference type="Pfam" id="PF13966"/>
    </source>
</evidence>
<dbReference type="KEGG" id="pavi:110745195"/>
<name>A0A6P5RJE2_PRUAV</name>
<reference evidence="3" key="1">
    <citation type="submission" date="2025-08" db="UniProtKB">
        <authorList>
            <consortium name="RefSeq"/>
        </authorList>
    </citation>
    <scope>IDENTIFICATION</scope>
</reference>
<feature type="domain" description="Reverse transcriptase zinc-binding" evidence="1">
    <location>
        <begin position="55"/>
        <end position="123"/>
    </location>
</feature>
<sequence>MALSRFGCPDRWMWHFTKNGLFTVKSGYRVAVELDSNGLLGRRGFGGTSDDRGGRRLWKSIWELNVVGKIRHFVWRCCKDYIAVRSNLRRRGVQVDPACPSCQQHEETVAHLLFHCHYARLFWFACPLQLDVRSLQGGTFADIWLGLCDRFAQDSGRDGLLSSIAYGLWRLWKCRNTLVFEGTTVHPAEAVELMHKQQNEFLQTKEQGTETPSSHEVGGVQRSMGTQHWSCPPMAFTKSAVFDVGEGHCL</sequence>
<evidence type="ECO:0000313" key="2">
    <source>
        <dbReference type="Proteomes" id="UP000515124"/>
    </source>
</evidence>
<keyword evidence="2" id="KW-1185">Reference proteome</keyword>
<accession>A0A6P5RJE2</accession>
<proteinExistence type="predicted"/>
<gene>
    <name evidence="3" type="primary">LOC110745195</name>
</gene>
<dbReference type="Proteomes" id="UP000515124">
    <property type="component" value="Unplaced"/>
</dbReference>
<dbReference type="GeneID" id="110745195"/>
<protein>
    <submittedName>
        <fullName evidence="3">Uncharacterized protein LOC110745195</fullName>
    </submittedName>
</protein>
<organism evidence="2 3">
    <name type="scientific">Prunus avium</name>
    <name type="common">Cherry</name>
    <name type="synonym">Cerasus avium</name>
    <dbReference type="NCBI Taxonomy" id="42229"/>
    <lineage>
        <taxon>Eukaryota</taxon>
        <taxon>Viridiplantae</taxon>
        <taxon>Streptophyta</taxon>
        <taxon>Embryophyta</taxon>
        <taxon>Tracheophyta</taxon>
        <taxon>Spermatophyta</taxon>
        <taxon>Magnoliopsida</taxon>
        <taxon>eudicotyledons</taxon>
        <taxon>Gunneridae</taxon>
        <taxon>Pentapetalae</taxon>
        <taxon>rosids</taxon>
        <taxon>fabids</taxon>
        <taxon>Rosales</taxon>
        <taxon>Rosaceae</taxon>
        <taxon>Amygdaloideae</taxon>
        <taxon>Amygdaleae</taxon>
        <taxon>Prunus</taxon>
    </lineage>
</organism>